<dbReference type="InterPro" id="IPR002885">
    <property type="entry name" value="PPR_rpt"/>
</dbReference>
<evidence type="ECO:0000256" key="1">
    <source>
        <dbReference type="SAM" id="MobiDB-lite"/>
    </source>
</evidence>
<accession>A0ABV2CVL1</accession>
<proteinExistence type="predicted"/>
<protein>
    <recommendedName>
        <fullName evidence="4">Tetratricopeptide repeat protein</fullName>
    </recommendedName>
</protein>
<dbReference type="PROSITE" id="PS51375">
    <property type="entry name" value="PPR"/>
    <property type="match status" value="1"/>
</dbReference>
<dbReference type="SUPFAM" id="SSF48452">
    <property type="entry name" value="TPR-like"/>
    <property type="match status" value="1"/>
</dbReference>
<comment type="caution">
    <text evidence="2">The sequence shown here is derived from an EMBL/GenBank/DDBJ whole genome shotgun (WGS) entry which is preliminary data.</text>
</comment>
<dbReference type="InterPro" id="IPR011990">
    <property type="entry name" value="TPR-like_helical_dom_sf"/>
</dbReference>
<feature type="compositionally biased region" description="Low complexity" evidence="1">
    <location>
        <begin position="16"/>
        <end position="28"/>
    </location>
</feature>
<keyword evidence="3" id="KW-1185">Reference proteome</keyword>
<evidence type="ECO:0000313" key="2">
    <source>
        <dbReference type="EMBL" id="MET1491813.1"/>
    </source>
</evidence>
<evidence type="ECO:0000313" key="3">
    <source>
        <dbReference type="Proteomes" id="UP001548590"/>
    </source>
</evidence>
<evidence type="ECO:0008006" key="4">
    <source>
        <dbReference type="Google" id="ProtNLM"/>
    </source>
</evidence>
<dbReference type="EMBL" id="JBEWLZ010000016">
    <property type="protein sequence ID" value="MET1491813.1"/>
    <property type="molecule type" value="Genomic_DNA"/>
</dbReference>
<dbReference type="RefSeq" id="WP_345929948.1">
    <property type="nucleotide sequence ID" value="NZ_JBDIVF010000013.1"/>
</dbReference>
<organism evidence="2 3">
    <name type="scientific">Uliginosibacterium paludis</name>
    <dbReference type="NCBI Taxonomy" id="1615952"/>
    <lineage>
        <taxon>Bacteria</taxon>
        <taxon>Pseudomonadati</taxon>
        <taxon>Pseudomonadota</taxon>
        <taxon>Betaproteobacteria</taxon>
        <taxon>Rhodocyclales</taxon>
        <taxon>Zoogloeaceae</taxon>
        <taxon>Uliginosibacterium</taxon>
    </lineage>
</organism>
<gene>
    <name evidence="2" type="ORF">ABVT11_18385</name>
</gene>
<feature type="region of interest" description="Disordered" evidence="1">
    <location>
        <begin position="9"/>
        <end position="28"/>
    </location>
</feature>
<name>A0ABV2CVL1_9RHOO</name>
<dbReference type="Proteomes" id="UP001548590">
    <property type="component" value="Unassembled WGS sequence"/>
</dbReference>
<dbReference type="Gene3D" id="1.25.40.10">
    <property type="entry name" value="Tetratricopeptide repeat domain"/>
    <property type="match status" value="1"/>
</dbReference>
<reference evidence="2 3" key="1">
    <citation type="submission" date="2024-07" db="EMBL/GenBank/DDBJ databases">
        <title>Uliginosibacterium paludis KCTC:42655.</title>
        <authorList>
            <person name="Kim M.K."/>
        </authorList>
    </citation>
    <scope>NUCLEOTIDE SEQUENCE [LARGE SCALE GENOMIC DNA]</scope>
    <source>
        <strain evidence="2 3">KCTC 42655</strain>
    </source>
</reference>
<sequence length="667" mass="73800">MFKRILSALTGKKESPASAAQTPAQPASPAKEELITAYDAYGRELKITRSEWREKIFLPALQQKWNEPGDLYNQIITGLNDGFASDLLPAAARLVEIDDIPERSYTIHGIVLMKNGQLDAAEVTLREGMRKAGETGTLLTNLAKVFAERGDEARSHEVLWQAVQADPNQDNGLLWWATIQRERDGEAGYLQALRTAAALPGSWRAQLWLARHHLEHGEVDQARALYAEVLAGSQYDSSTLMMISGDLGNNGQVPLILELVGPAFDEKRHDPMAGLNLLRACQHLGRVDEGEALLSRMYALGFAPIKQHLDQFAQAFQEMRKQAAQGKPIDPDALKVTTLAITQPIWHYGLRNADWLFAQKPEGAPEVGFFALSKMPDGSERAESQREDDLGRYARAIPLYLAEAAHYWSDYAASTYILVVEGGGPVLSGGETDGNALFDIVPPTMKYFVTGELGCSGEGETARWQISLSLWDCTSRQRQATESGHATNAELGALVLKLEQRLLARIGMKREQPLDDFYLHPTAEVMPPYLTELGQAFMLTLLANKHMPSSEMWGERAMLEWPLNMALHWPSVEVPKLMYLSGLGKALDYGSSVLPEYKARTLQLIQDAQQSGSPAARLEPLAWTLFGMTEELSSFMQHKNRDASPAYAAWLARLASDTPPPTRNPAP</sequence>